<dbReference type="EMBL" id="JALJOS010000030">
    <property type="protein sequence ID" value="KAK9822799.1"/>
    <property type="molecule type" value="Genomic_DNA"/>
</dbReference>
<proteinExistence type="inferred from homology"/>
<evidence type="ECO:0000256" key="4">
    <source>
        <dbReference type="ARBA" id="ARBA00022692"/>
    </source>
</evidence>
<keyword evidence="5 8" id="KW-1133">Transmembrane helix</keyword>
<feature type="transmembrane region" description="Helical" evidence="8">
    <location>
        <begin position="195"/>
        <end position="213"/>
    </location>
</feature>
<feature type="region of interest" description="Disordered" evidence="7">
    <location>
        <begin position="549"/>
        <end position="579"/>
    </location>
</feature>
<dbReference type="AlphaFoldDB" id="A0AAW1QMY0"/>
<feature type="transmembrane region" description="Helical" evidence="8">
    <location>
        <begin position="307"/>
        <end position="330"/>
    </location>
</feature>
<evidence type="ECO:0000313" key="9">
    <source>
        <dbReference type="EMBL" id="KAK9822799.1"/>
    </source>
</evidence>
<evidence type="ECO:0000313" key="10">
    <source>
        <dbReference type="Proteomes" id="UP001438707"/>
    </source>
</evidence>
<keyword evidence="10" id="KW-1185">Reference proteome</keyword>
<dbReference type="GO" id="GO:0005886">
    <property type="term" value="C:plasma membrane"/>
    <property type="evidence" value="ECO:0007669"/>
    <property type="project" value="TreeGrafter"/>
</dbReference>
<evidence type="ECO:0008006" key="11">
    <source>
        <dbReference type="Google" id="ProtNLM"/>
    </source>
</evidence>
<dbReference type="Pfam" id="PF00860">
    <property type="entry name" value="Xan_ur_permease"/>
    <property type="match status" value="1"/>
</dbReference>
<feature type="transmembrane region" description="Helical" evidence="8">
    <location>
        <begin position="84"/>
        <end position="109"/>
    </location>
</feature>
<keyword evidence="3" id="KW-0813">Transport</keyword>
<sequence>MKADLEEGADVAEHPQGGHSEIPKKERKLLGVHLERWIPLGSWKDALIGDYDYTFLFMPKWRYCRNHKVERLPPFFAVNEPLPLLLALILGFQHAAAMVGGIVLGPILVTASNTDPDAQAVMACPCRSGAYCLSPGITTTQIVVGVKIIQNYQAAGHTWNEAYGTFLGTVMVCSFVTTILSFFPISFLRRIFRPWIAGTTVFLMGVTLIGAGLENWGGGDACADGTSLCKGNGSVQLPYGSPQYLGLGAVCFLAFFLIETFGSPFMRNAEIILALFIGYAVAAFVRADYKWYVATTEISNAVGGTFLWVHAFPLGIIAEGILPFIIGYLADAATAIGDLTATEEASGLPNEGPEYDRRIQGCLLADGINSCLAALGTPMPINVFAQNTGIISFSMCASRVAGIFAGTLLFLFGIIGSISTFFAYVPNCVYGGITTFLFGSIAVWGIKVMTQDGIDRRTRFIMAVAVCEGIGVTISPKWATNNLWNVSETAPSGVRAIRNSRVLVLSTGYVFGWVMAVVLGILLPYEPDDTVQRNKAAAAAAHQKFLAPQHAMDSKMRDQDPHDLQPSPKLQELHADHTA</sequence>
<evidence type="ECO:0000256" key="3">
    <source>
        <dbReference type="ARBA" id="ARBA00022448"/>
    </source>
</evidence>
<evidence type="ECO:0000256" key="1">
    <source>
        <dbReference type="ARBA" id="ARBA00004141"/>
    </source>
</evidence>
<comment type="caution">
    <text evidence="9">The sequence shown here is derived from an EMBL/GenBank/DDBJ whole genome shotgun (WGS) entry which is preliminary data.</text>
</comment>
<feature type="transmembrane region" description="Helical" evidence="8">
    <location>
        <begin position="502"/>
        <end position="525"/>
    </location>
</feature>
<comment type="subcellular location">
    <subcellularLocation>
        <location evidence="1">Membrane</location>
        <topology evidence="1">Multi-pass membrane protein</topology>
    </subcellularLocation>
</comment>
<feature type="transmembrane region" description="Helical" evidence="8">
    <location>
        <begin position="400"/>
        <end position="423"/>
    </location>
</feature>
<dbReference type="GO" id="GO:0042907">
    <property type="term" value="F:xanthine transmembrane transporter activity"/>
    <property type="evidence" value="ECO:0007669"/>
    <property type="project" value="TreeGrafter"/>
</dbReference>
<accession>A0AAW1QMY0</accession>
<feature type="transmembrane region" description="Helical" evidence="8">
    <location>
        <begin position="244"/>
        <end position="262"/>
    </location>
</feature>
<evidence type="ECO:0000256" key="8">
    <source>
        <dbReference type="SAM" id="Phobius"/>
    </source>
</evidence>
<feature type="region of interest" description="Disordered" evidence="7">
    <location>
        <begin position="1"/>
        <end position="22"/>
    </location>
</feature>
<comment type="similarity">
    <text evidence="2">Belongs to the nucleobase:cation symporter-2 (NCS2) (TC 2.A.40) family.</text>
</comment>
<feature type="transmembrane region" description="Helical" evidence="8">
    <location>
        <begin position="429"/>
        <end position="448"/>
    </location>
</feature>
<organism evidence="9 10">
    <name type="scientific">Apatococcus lobatus</name>
    <dbReference type="NCBI Taxonomy" id="904363"/>
    <lineage>
        <taxon>Eukaryota</taxon>
        <taxon>Viridiplantae</taxon>
        <taxon>Chlorophyta</taxon>
        <taxon>core chlorophytes</taxon>
        <taxon>Trebouxiophyceae</taxon>
        <taxon>Chlorellales</taxon>
        <taxon>Chlorellaceae</taxon>
        <taxon>Apatococcus</taxon>
    </lineage>
</organism>
<evidence type="ECO:0000256" key="6">
    <source>
        <dbReference type="ARBA" id="ARBA00023136"/>
    </source>
</evidence>
<name>A0AAW1QMY0_9CHLO</name>
<dbReference type="PANTHER" id="PTHR42810">
    <property type="entry name" value="PURINE PERMEASE C1399.01C-RELATED"/>
    <property type="match status" value="1"/>
</dbReference>
<protein>
    <recommendedName>
        <fullName evidence="11">Purine permease</fullName>
    </recommendedName>
</protein>
<feature type="compositionally biased region" description="Basic and acidic residues" evidence="7">
    <location>
        <begin position="552"/>
        <end position="563"/>
    </location>
</feature>
<evidence type="ECO:0000256" key="7">
    <source>
        <dbReference type="SAM" id="MobiDB-lite"/>
    </source>
</evidence>
<feature type="transmembrane region" description="Helical" evidence="8">
    <location>
        <begin position="269"/>
        <end position="287"/>
    </location>
</feature>
<dbReference type="Proteomes" id="UP001438707">
    <property type="component" value="Unassembled WGS sequence"/>
</dbReference>
<evidence type="ECO:0000256" key="5">
    <source>
        <dbReference type="ARBA" id="ARBA00022989"/>
    </source>
</evidence>
<gene>
    <name evidence="9" type="ORF">WJX74_011059</name>
</gene>
<evidence type="ECO:0000256" key="2">
    <source>
        <dbReference type="ARBA" id="ARBA00008821"/>
    </source>
</evidence>
<keyword evidence="6 8" id="KW-0472">Membrane</keyword>
<reference evidence="9 10" key="1">
    <citation type="journal article" date="2024" name="Nat. Commun.">
        <title>Phylogenomics reveals the evolutionary origins of lichenization in chlorophyte algae.</title>
        <authorList>
            <person name="Puginier C."/>
            <person name="Libourel C."/>
            <person name="Otte J."/>
            <person name="Skaloud P."/>
            <person name="Haon M."/>
            <person name="Grisel S."/>
            <person name="Petersen M."/>
            <person name="Berrin J.G."/>
            <person name="Delaux P.M."/>
            <person name="Dal Grande F."/>
            <person name="Keller J."/>
        </authorList>
    </citation>
    <scope>NUCLEOTIDE SEQUENCE [LARGE SCALE GENOMIC DNA]</scope>
    <source>
        <strain evidence="9 10">SAG 2145</strain>
    </source>
</reference>
<feature type="transmembrane region" description="Helical" evidence="8">
    <location>
        <begin position="162"/>
        <end position="183"/>
    </location>
</feature>
<feature type="compositionally biased region" description="Acidic residues" evidence="7">
    <location>
        <begin position="1"/>
        <end position="10"/>
    </location>
</feature>
<keyword evidence="4 8" id="KW-0812">Transmembrane</keyword>
<dbReference type="PANTHER" id="PTHR42810:SF2">
    <property type="entry name" value="PURINE PERMEASE C1399.01C-RELATED"/>
    <property type="match status" value="1"/>
</dbReference>
<dbReference type="InterPro" id="IPR006043">
    <property type="entry name" value="NCS2"/>
</dbReference>